<evidence type="ECO:0000313" key="1">
    <source>
        <dbReference type="EMBL" id="KAH1097089.1"/>
    </source>
</evidence>
<proteinExistence type="predicted"/>
<sequence>MVIVYGNGRATGKHAEIALELKRRRQSFGTDDDLRETIDNIDNLISTQENHDVIGDEYIDVMASPGTRSHTHFDNPSSLTNKRKNEIWNILEEIGIDSQATTISYLYFIENPEKVRAIFGCPLEKRKKV</sequence>
<organism evidence="1 2">
    <name type="scientific">Gossypium stocksii</name>
    <dbReference type="NCBI Taxonomy" id="47602"/>
    <lineage>
        <taxon>Eukaryota</taxon>
        <taxon>Viridiplantae</taxon>
        <taxon>Streptophyta</taxon>
        <taxon>Embryophyta</taxon>
        <taxon>Tracheophyta</taxon>
        <taxon>Spermatophyta</taxon>
        <taxon>Magnoliopsida</taxon>
        <taxon>eudicotyledons</taxon>
        <taxon>Gunneridae</taxon>
        <taxon>Pentapetalae</taxon>
        <taxon>rosids</taxon>
        <taxon>malvids</taxon>
        <taxon>Malvales</taxon>
        <taxon>Malvaceae</taxon>
        <taxon>Malvoideae</taxon>
        <taxon>Gossypium</taxon>
    </lineage>
</organism>
<evidence type="ECO:0000313" key="2">
    <source>
        <dbReference type="Proteomes" id="UP000828251"/>
    </source>
</evidence>
<dbReference type="OrthoDB" id="991895at2759"/>
<reference evidence="1 2" key="1">
    <citation type="journal article" date="2021" name="Plant Biotechnol. J.">
        <title>Multi-omics assisted identification of the key and species-specific regulatory components of drought-tolerant mechanisms in Gossypium stocksii.</title>
        <authorList>
            <person name="Yu D."/>
            <person name="Ke L."/>
            <person name="Zhang D."/>
            <person name="Wu Y."/>
            <person name="Sun Y."/>
            <person name="Mei J."/>
            <person name="Sun J."/>
            <person name="Sun Y."/>
        </authorList>
    </citation>
    <scope>NUCLEOTIDE SEQUENCE [LARGE SCALE GENOMIC DNA]</scope>
    <source>
        <strain evidence="2">cv. E1</strain>
        <tissue evidence="1">Leaf</tissue>
    </source>
</reference>
<gene>
    <name evidence="1" type="ORF">J1N35_014010</name>
</gene>
<dbReference type="EMBL" id="JAIQCV010000005">
    <property type="protein sequence ID" value="KAH1097089.1"/>
    <property type="molecule type" value="Genomic_DNA"/>
</dbReference>
<protein>
    <submittedName>
        <fullName evidence="1">Uncharacterized protein</fullName>
    </submittedName>
</protein>
<dbReference type="AlphaFoldDB" id="A0A9D3VV28"/>
<keyword evidence="2" id="KW-1185">Reference proteome</keyword>
<name>A0A9D3VV28_9ROSI</name>
<dbReference type="Proteomes" id="UP000828251">
    <property type="component" value="Unassembled WGS sequence"/>
</dbReference>
<comment type="caution">
    <text evidence="1">The sequence shown here is derived from an EMBL/GenBank/DDBJ whole genome shotgun (WGS) entry which is preliminary data.</text>
</comment>
<accession>A0A9D3VV28</accession>